<dbReference type="Pfam" id="PF00015">
    <property type="entry name" value="MCPsignal"/>
    <property type="match status" value="1"/>
</dbReference>
<dbReference type="SMART" id="SM00283">
    <property type="entry name" value="MA"/>
    <property type="match status" value="1"/>
</dbReference>
<dbReference type="PANTHER" id="PTHR32089">
    <property type="entry name" value="METHYL-ACCEPTING CHEMOTAXIS PROTEIN MCPB"/>
    <property type="match status" value="1"/>
</dbReference>
<keyword evidence="7 11" id="KW-0472">Membrane</keyword>
<dbReference type="GO" id="GO:0004888">
    <property type="term" value="F:transmembrane signaling receptor activity"/>
    <property type="evidence" value="ECO:0007669"/>
    <property type="project" value="InterPro"/>
</dbReference>
<evidence type="ECO:0000256" key="5">
    <source>
        <dbReference type="ARBA" id="ARBA00022692"/>
    </source>
</evidence>
<gene>
    <name evidence="14" type="ORF">EJP82_19400</name>
</gene>
<evidence type="ECO:0000256" key="8">
    <source>
        <dbReference type="ARBA" id="ARBA00023224"/>
    </source>
</evidence>
<dbReference type="OrthoDB" id="9814363at2"/>
<dbReference type="SMART" id="SM00304">
    <property type="entry name" value="HAMP"/>
    <property type="match status" value="1"/>
</dbReference>
<dbReference type="PRINTS" id="PR00260">
    <property type="entry name" value="CHEMTRNSDUCR"/>
</dbReference>
<keyword evidence="5 11" id="KW-0812">Transmembrane</keyword>
<comment type="subcellular location">
    <subcellularLocation>
        <location evidence="1">Cell membrane</location>
        <topology evidence="1">Multi-pass membrane protein</topology>
    </subcellularLocation>
</comment>
<dbReference type="SUPFAM" id="SSF103190">
    <property type="entry name" value="Sensory domain-like"/>
    <property type="match status" value="1"/>
</dbReference>
<dbReference type="InterPro" id="IPR004090">
    <property type="entry name" value="Chemotax_Me-accpt_rcpt"/>
</dbReference>
<dbReference type="AlphaFoldDB" id="A0A3S1DL83"/>
<organism evidence="14 15">
    <name type="scientific">Paenibacillus anaericanus</name>
    <dbReference type="NCBI Taxonomy" id="170367"/>
    <lineage>
        <taxon>Bacteria</taxon>
        <taxon>Bacillati</taxon>
        <taxon>Bacillota</taxon>
        <taxon>Bacilli</taxon>
        <taxon>Bacillales</taxon>
        <taxon>Paenibacillaceae</taxon>
        <taxon>Paenibacillus</taxon>
    </lineage>
</organism>
<dbReference type="Pfam" id="PF17202">
    <property type="entry name" value="sCache_3_3"/>
    <property type="match status" value="1"/>
</dbReference>
<dbReference type="Proteomes" id="UP000279446">
    <property type="component" value="Unassembled WGS sequence"/>
</dbReference>
<evidence type="ECO:0000256" key="3">
    <source>
        <dbReference type="ARBA" id="ARBA00022481"/>
    </source>
</evidence>
<dbReference type="InterPro" id="IPR003660">
    <property type="entry name" value="HAMP_dom"/>
</dbReference>
<dbReference type="InterPro" id="IPR033463">
    <property type="entry name" value="sCache_3"/>
</dbReference>
<dbReference type="SUPFAM" id="SSF58104">
    <property type="entry name" value="Methyl-accepting chemotaxis protein (MCP) signaling domain"/>
    <property type="match status" value="1"/>
</dbReference>
<dbReference type="PANTHER" id="PTHR32089:SF114">
    <property type="entry name" value="METHYL-ACCEPTING CHEMOTAXIS PROTEIN MCPB"/>
    <property type="match status" value="1"/>
</dbReference>
<name>A0A3S1DL83_9BACL</name>
<evidence type="ECO:0000256" key="2">
    <source>
        <dbReference type="ARBA" id="ARBA00022475"/>
    </source>
</evidence>
<evidence type="ECO:0000313" key="14">
    <source>
        <dbReference type="EMBL" id="RUT43864.1"/>
    </source>
</evidence>
<keyword evidence="4" id="KW-0145">Chemotaxis</keyword>
<protein>
    <submittedName>
        <fullName evidence="14">Methyl-accepting chemotaxis protein</fullName>
    </submittedName>
</protein>
<comment type="similarity">
    <text evidence="9">Belongs to the methyl-accepting chemotaxis (MCP) protein family.</text>
</comment>
<dbReference type="InterPro" id="IPR004089">
    <property type="entry name" value="MCPsignal_dom"/>
</dbReference>
<dbReference type="GO" id="GO:0007165">
    <property type="term" value="P:signal transduction"/>
    <property type="evidence" value="ECO:0007669"/>
    <property type="project" value="UniProtKB-KW"/>
</dbReference>
<dbReference type="RefSeq" id="WP_127193716.1">
    <property type="nucleotide sequence ID" value="NZ_RZNY01000017.1"/>
</dbReference>
<evidence type="ECO:0000256" key="10">
    <source>
        <dbReference type="PROSITE-ProRule" id="PRU00284"/>
    </source>
</evidence>
<dbReference type="CDD" id="cd06225">
    <property type="entry name" value="HAMP"/>
    <property type="match status" value="1"/>
</dbReference>
<dbReference type="GO" id="GO:0006935">
    <property type="term" value="P:chemotaxis"/>
    <property type="evidence" value="ECO:0007669"/>
    <property type="project" value="UniProtKB-KW"/>
</dbReference>
<evidence type="ECO:0000256" key="1">
    <source>
        <dbReference type="ARBA" id="ARBA00004651"/>
    </source>
</evidence>
<evidence type="ECO:0000313" key="15">
    <source>
        <dbReference type="Proteomes" id="UP000279446"/>
    </source>
</evidence>
<sequence length="562" mass="59897">MRRSSIATKISLIVIGIMLVFAAAIAIVAIEQMSKGIKTFAEEKAKSDLGLAGQFIDSKYPGAWMMQEGDLYKGNVKMSGNFELVDDIGEMTGDTVTIFQGDTRIATNVMNEGERAVGTTVSSAVAEAVLKNGQKYYGEAVVVGNTYQAAYEPIKDAGGETIGIFYVGAPQGLINNIISSFMVRFLWVIVISILISFALIVLYINRMKKRLSTLSKAMESAGEGDFTTVVQDLGGDEIGKLALSFNRMGANLQDLVQHGLHASDNVSTTASQLRLIAEKTTEESTRIATSIEQVAVGADSQTQSAAENARAVEEIAYGVQSIAEHAVDVSEVMAQTQQHAQAGGQYVKKTVMQMATIDGSVRDTELIIRQLDEKSREITGMVTMIQGISQQTSLLALNASIEAARAGEEGRGFAVVASEVRKLAEQSHQASEVIGNLMSEVDIDVKSSLAAMVGVMQEVQTGLELTSMTEESFDGIIHSGAQMGGRVEHLAATAEQMSAGIEQISASVTMIAEIAQVTSSSSQQVVTATVKQLTAIEEMDSSSIALSTAAVELQTALRKFKV</sequence>
<evidence type="ECO:0000256" key="11">
    <source>
        <dbReference type="SAM" id="Phobius"/>
    </source>
</evidence>
<evidence type="ECO:0000259" key="12">
    <source>
        <dbReference type="PROSITE" id="PS50111"/>
    </source>
</evidence>
<comment type="caution">
    <text evidence="14">The sequence shown here is derived from an EMBL/GenBank/DDBJ whole genome shotgun (WGS) entry which is preliminary data.</text>
</comment>
<keyword evidence="15" id="KW-1185">Reference proteome</keyword>
<keyword evidence="6 11" id="KW-1133">Transmembrane helix</keyword>
<reference evidence="14 15" key="1">
    <citation type="submission" date="2018-12" db="EMBL/GenBank/DDBJ databases">
        <authorList>
            <person name="Sun L."/>
            <person name="Chen Z."/>
        </authorList>
    </citation>
    <scope>NUCLEOTIDE SEQUENCE [LARGE SCALE GENOMIC DNA]</scope>
    <source>
        <strain evidence="14 15">DSM 15890</strain>
    </source>
</reference>
<dbReference type="Gene3D" id="6.10.340.10">
    <property type="match status" value="1"/>
</dbReference>
<dbReference type="Gene3D" id="1.10.287.950">
    <property type="entry name" value="Methyl-accepting chemotaxis protein"/>
    <property type="match status" value="1"/>
</dbReference>
<dbReference type="InterPro" id="IPR029151">
    <property type="entry name" value="Sensor-like_sf"/>
</dbReference>
<dbReference type="GO" id="GO:0005886">
    <property type="term" value="C:plasma membrane"/>
    <property type="evidence" value="ECO:0007669"/>
    <property type="project" value="UniProtKB-SubCell"/>
</dbReference>
<feature type="transmembrane region" description="Helical" evidence="11">
    <location>
        <begin position="185"/>
        <end position="204"/>
    </location>
</feature>
<evidence type="ECO:0000256" key="9">
    <source>
        <dbReference type="ARBA" id="ARBA00029447"/>
    </source>
</evidence>
<feature type="domain" description="Methyl-accepting transducer" evidence="12">
    <location>
        <begin position="276"/>
        <end position="512"/>
    </location>
</feature>
<dbReference type="PROSITE" id="PS50111">
    <property type="entry name" value="CHEMOTAXIS_TRANSDUC_2"/>
    <property type="match status" value="1"/>
</dbReference>
<dbReference type="CDD" id="cd11386">
    <property type="entry name" value="MCP_signal"/>
    <property type="match status" value="1"/>
</dbReference>
<accession>A0A3S1DL83</accession>
<keyword evidence="3" id="KW-0488">Methylation</keyword>
<proteinExistence type="inferred from homology"/>
<dbReference type="EMBL" id="RZNY01000017">
    <property type="protein sequence ID" value="RUT43864.1"/>
    <property type="molecule type" value="Genomic_DNA"/>
</dbReference>
<evidence type="ECO:0000256" key="7">
    <source>
        <dbReference type="ARBA" id="ARBA00023136"/>
    </source>
</evidence>
<feature type="domain" description="HAMP" evidence="13">
    <location>
        <begin position="205"/>
        <end position="257"/>
    </location>
</feature>
<keyword evidence="2" id="KW-1003">Cell membrane</keyword>
<evidence type="ECO:0000256" key="6">
    <source>
        <dbReference type="ARBA" id="ARBA00022989"/>
    </source>
</evidence>
<evidence type="ECO:0000259" key="13">
    <source>
        <dbReference type="PROSITE" id="PS50885"/>
    </source>
</evidence>
<feature type="transmembrane region" description="Helical" evidence="11">
    <location>
        <begin position="12"/>
        <end position="30"/>
    </location>
</feature>
<keyword evidence="8 10" id="KW-0807">Transducer</keyword>
<dbReference type="Pfam" id="PF00672">
    <property type="entry name" value="HAMP"/>
    <property type="match status" value="1"/>
</dbReference>
<evidence type="ECO:0000256" key="4">
    <source>
        <dbReference type="ARBA" id="ARBA00022500"/>
    </source>
</evidence>
<dbReference type="PROSITE" id="PS50885">
    <property type="entry name" value="HAMP"/>
    <property type="match status" value="1"/>
</dbReference>